<evidence type="ECO:0000256" key="1">
    <source>
        <dbReference type="ARBA" id="ARBA00022679"/>
    </source>
</evidence>
<comment type="similarity">
    <text evidence="6">Belongs to the protein kinase superfamily.</text>
</comment>
<keyword evidence="2 5" id="KW-0547">Nucleotide-binding</keyword>
<feature type="region of interest" description="Disordered" evidence="7">
    <location>
        <begin position="380"/>
        <end position="414"/>
    </location>
</feature>
<dbReference type="AlphaFoldDB" id="A0A8S1IZ83"/>
<evidence type="ECO:0000256" key="3">
    <source>
        <dbReference type="ARBA" id="ARBA00022777"/>
    </source>
</evidence>
<gene>
    <name evidence="9" type="ORF">OSTQU699_LOCUS5792</name>
</gene>
<dbReference type="SMART" id="SM00220">
    <property type="entry name" value="S_TKc"/>
    <property type="match status" value="1"/>
</dbReference>
<dbReference type="EMBL" id="CAJHUC010001263">
    <property type="protein sequence ID" value="CAD7700433.1"/>
    <property type="molecule type" value="Genomic_DNA"/>
</dbReference>
<dbReference type="InterPro" id="IPR000719">
    <property type="entry name" value="Prot_kinase_dom"/>
</dbReference>
<proteinExistence type="inferred from homology"/>
<dbReference type="Pfam" id="PF00069">
    <property type="entry name" value="Pkinase"/>
    <property type="match status" value="1"/>
</dbReference>
<dbReference type="Gene3D" id="1.10.510.10">
    <property type="entry name" value="Transferase(Phosphotransferase) domain 1"/>
    <property type="match status" value="1"/>
</dbReference>
<dbReference type="OrthoDB" id="40902at2759"/>
<feature type="compositionally biased region" description="Acidic residues" evidence="7">
    <location>
        <begin position="387"/>
        <end position="398"/>
    </location>
</feature>
<sequence length="414" mass="46237">MGRKLKTLGNWVLCGWNAEESGTRNDADESEVPDALVTKTLPRLPEGPLEEVEARVLASPKRKKGRVKDSYHLGRTLGTGGFAAVMMATEKKTGQRFACKIMSLPAKDALLDEDTMSREEVLKEVEIVSRTNHRNILALKEFFLSKTKVYLITELLEGGQLLDALLSRTDRHYTEADAKLIMKQLLEGLAYLHERNVIHRDLKLENLMLGKPDDINQVKIVDFGLARHTVNLMTTVCGTPQYVAPEVIKKDVKEYTKAVDMWGVGVIMFILLSGAPPFYDRNEAVMYAKIQSGKFSMEEAVWKNVSNSGKDMVKKLLMVDPKDRLTVGGALEHEWITGEVSSTPLEGARRNLENKSPMYKLKRAGAAVVVINRIQKEKEDLVRSVEQEDEADIEDAELEGGKPPSESPNGMRAS</sequence>
<accession>A0A8S1IZ83</accession>
<dbReference type="FunFam" id="3.30.200.20:FF:000042">
    <property type="entry name" value="Aurora kinase A"/>
    <property type="match status" value="1"/>
</dbReference>
<keyword evidence="1" id="KW-0808">Transferase</keyword>
<dbReference type="InterPro" id="IPR017441">
    <property type="entry name" value="Protein_kinase_ATP_BS"/>
</dbReference>
<comment type="caution">
    <text evidence="9">The sequence shown here is derived from an EMBL/GenBank/DDBJ whole genome shotgun (WGS) entry which is preliminary data.</text>
</comment>
<dbReference type="PROSITE" id="PS00107">
    <property type="entry name" value="PROTEIN_KINASE_ATP"/>
    <property type="match status" value="1"/>
</dbReference>
<evidence type="ECO:0000259" key="8">
    <source>
        <dbReference type="PROSITE" id="PS50011"/>
    </source>
</evidence>
<dbReference type="PROSITE" id="PS00108">
    <property type="entry name" value="PROTEIN_KINASE_ST"/>
    <property type="match status" value="1"/>
</dbReference>
<evidence type="ECO:0000313" key="9">
    <source>
        <dbReference type="EMBL" id="CAD7700433.1"/>
    </source>
</evidence>
<dbReference type="SUPFAM" id="SSF56112">
    <property type="entry name" value="Protein kinase-like (PK-like)"/>
    <property type="match status" value="1"/>
</dbReference>
<evidence type="ECO:0000313" key="10">
    <source>
        <dbReference type="Proteomes" id="UP000708148"/>
    </source>
</evidence>
<keyword evidence="3" id="KW-0418">Kinase</keyword>
<dbReference type="CDD" id="cd05117">
    <property type="entry name" value="STKc_CAMK"/>
    <property type="match status" value="1"/>
</dbReference>
<evidence type="ECO:0000256" key="4">
    <source>
        <dbReference type="ARBA" id="ARBA00022840"/>
    </source>
</evidence>
<evidence type="ECO:0000256" key="5">
    <source>
        <dbReference type="PROSITE-ProRule" id="PRU10141"/>
    </source>
</evidence>
<feature type="binding site" evidence="5">
    <location>
        <position position="107"/>
    </location>
    <ligand>
        <name>ATP</name>
        <dbReference type="ChEBI" id="CHEBI:30616"/>
    </ligand>
</feature>
<feature type="domain" description="Protein kinase" evidence="8">
    <location>
        <begin position="71"/>
        <end position="336"/>
    </location>
</feature>
<dbReference type="Proteomes" id="UP000708148">
    <property type="component" value="Unassembled WGS sequence"/>
</dbReference>
<evidence type="ECO:0000256" key="2">
    <source>
        <dbReference type="ARBA" id="ARBA00022741"/>
    </source>
</evidence>
<dbReference type="PANTHER" id="PTHR24347">
    <property type="entry name" value="SERINE/THREONINE-PROTEIN KINASE"/>
    <property type="match status" value="1"/>
</dbReference>
<dbReference type="PROSITE" id="PS50011">
    <property type="entry name" value="PROTEIN_KINASE_DOM"/>
    <property type="match status" value="1"/>
</dbReference>
<dbReference type="InterPro" id="IPR008271">
    <property type="entry name" value="Ser/Thr_kinase_AS"/>
</dbReference>
<protein>
    <recommendedName>
        <fullName evidence="8">Protein kinase domain-containing protein</fullName>
    </recommendedName>
</protein>
<evidence type="ECO:0000256" key="7">
    <source>
        <dbReference type="SAM" id="MobiDB-lite"/>
    </source>
</evidence>
<keyword evidence="10" id="KW-1185">Reference proteome</keyword>
<keyword evidence="6" id="KW-0723">Serine/threonine-protein kinase</keyword>
<organism evidence="9 10">
    <name type="scientific">Ostreobium quekettii</name>
    <dbReference type="NCBI Taxonomy" id="121088"/>
    <lineage>
        <taxon>Eukaryota</taxon>
        <taxon>Viridiplantae</taxon>
        <taxon>Chlorophyta</taxon>
        <taxon>core chlorophytes</taxon>
        <taxon>Ulvophyceae</taxon>
        <taxon>TCBD clade</taxon>
        <taxon>Bryopsidales</taxon>
        <taxon>Ostreobineae</taxon>
        <taxon>Ostreobiaceae</taxon>
        <taxon>Ostreobium</taxon>
    </lineage>
</organism>
<reference evidence="9" key="1">
    <citation type="submission" date="2020-12" db="EMBL/GenBank/DDBJ databases">
        <authorList>
            <person name="Iha C."/>
        </authorList>
    </citation>
    <scope>NUCLEOTIDE SEQUENCE</scope>
</reference>
<dbReference type="InterPro" id="IPR011009">
    <property type="entry name" value="Kinase-like_dom_sf"/>
</dbReference>
<dbReference type="FunFam" id="1.10.510.10:FF:000571">
    <property type="entry name" value="Maternal embryonic leucine zipper kinase"/>
    <property type="match status" value="1"/>
</dbReference>
<keyword evidence="4 5" id="KW-0067">ATP-binding</keyword>
<dbReference type="GO" id="GO:0005524">
    <property type="term" value="F:ATP binding"/>
    <property type="evidence" value="ECO:0007669"/>
    <property type="project" value="UniProtKB-UniRule"/>
</dbReference>
<dbReference type="GO" id="GO:0004674">
    <property type="term" value="F:protein serine/threonine kinase activity"/>
    <property type="evidence" value="ECO:0007669"/>
    <property type="project" value="UniProtKB-KW"/>
</dbReference>
<name>A0A8S1IZ83_9CHLO</name>
<evidence type="ECO:0000256" key="6">
    <source>
        <dbReference type="RuleBase" id="RU000304"/>
    </source>
</evidence>